<sequence length="55" mass="6480">MNKESKLKLVERTRKMITQNPEADRRTKPFTATPIGKSTRTFLHTILPKRRTVKK</sequence>
<dbReference type="EMBL" id="JAFBFC010000002">
    <property type="protein sequence ID" value="MBM7702413.1"/>
    <property type="molecule type" value="Genomic_DNA"/>
</dbReference>
<dbReference type="RefSeq" id="WP_205185374.1">
    <property type="nucleotide sequence ID" value="NZ_JAFBFC010000002.1"/>
</dbReference>
<keyword evidence="3" id="KW-1185">Reference proteome</keyword>
<proteinExistence type="predicted"/>
<name>A0ABS2QT07_9BACI</name>
<evidence type="ECO:0000256" key="1">
    <source>
        <dbReference type="SAM" id="MobiDB-lite"/>
    </source>
</evidence>
<reference evidence="2 3" key="1">
    <citation type="submission" date="2021-01" db="EMBL/GenBank/DDBJ databases">
        <title>Genomic Encyclopedia of Type Strains, Phase IV (KMG-IV): sequencing the most valuable type-strain genomes for metagenomic binning, comparative biology and taxonomic classification.</title>
        <authorList>
            <person name="Goeker M."/>
        </authorList>
    </citation>
    <scope>NUCLEOTIDE SEQUENCE [LARGE SCALE GENOMIC DNA]</scope>
    <source>
        <strain evidence="2 3">DSM 104297</strain>
    </source>
</reference>
<dbReference type="Proteomes" id="UP000809829">
    <property type="component" value="Unassembled WGS sequence"/>
</dbReference>
<accession>A0ABS2QT07</accession>
<evidence type="ECO:0000313" key="2">
    <source>
        <dbReference type="EMBL" id="MBM7702413.1"/>
    </source>
</evidence>
<comment type="caution">
    <text evidence="2">The sequence shown here is derived from an EMBL/GenBank/DDBJ whole genome shotgun (WGS) entry which is preliminary data.</text>
</comment>
<organism evidence="2 3">
    <name type="scientific">Priestia iocasae</name>
    <dbReference type="NCBI Taxonomy" id="2291674"/>
    <lineage>
        <taxon>Bacteria</taxon>
        <taxon>Bacillati</taxon>
        <taxon>Bacillota</taxon>
        <taxon>Bacilli</taxon>
        <taxon>Bacillales</taxon>
        <taxon>Bacillaceae</taxon>
        <taxon>Priestia</taxon>
    </lineage>
</organism>
<protein>
    <submittedName>
        <fullName evidence="2">Uncharacterized protein</fullName>
    </submittedName>
</protein>
<feature type="region of interest" description="Disordered" evidence="1">
    <location>
        <begin position="16"/>
        <end position="35"/>
    </location>
</feature>
<gene>
    <name evidence="2" type="ORF">JOC83_001247</name>
</gene>
<evidence type="ECO:0000313" key="3">
    <source>
        <dbReference type="Proteomes" id="UP000809829"/>
    </source>
</evidence>